<dbReference type="EMBL" id="CACVBS010000002">
    <property type="protein sequence ID" value="CAA7258823.1"/>
    <property type="molecule type" value="Genomic_DNA"/>
</dbReference>
<organism evidence="1 2">
    <name type="scientific">Cyclocybe aegerita</name>
    <name type="common">Black poplar mushroom</name>
    <name type="synonym">Agrocybe aegerita</name>
    <dbReference type="NCBI Taxonomy" id="1973307"/>
    <lineage>
        <taxon>Eukaryota</taxon>
        <taxon>Fungi</taxon>
        <taxon>Dikarya</taxon>
        <taxon>Basidiomycota</taxon>
        <taxon>Agaricomycotina</taxon>
        <taxon>Agaricomycetes</taxon>
        <taxon>Agaricomycetidae</taxon>
        <taxon>Agaricales</taxon>
        <taxon>Agaricineae</taxon>
        <taxon>Bolbitiaceae</taxon>
        <taxon>Cyclocybe</taxon>
    </lineage>
</organism>
<dbReference type="Proteomes" id="UP000467700">
    <property type="component" value="Unassembled WGS sequence"/>
</dbReference>
<proteinExistence type="predicted"/>
<keyword evidence="2" id="KW-1185">Reference proteome</keyword>
<evidence type="ECO:0000313" key="2">
    <source>
        <dbReference type="Proteomes" id="UP000467700"/>
    </source>
</evidence>
<gene>
    <name evidence="1" type="ORF">AAE3_LOCUS897</name>
</gene>
<evidence type="ECO:0000313" key="1">
    <source>
        <dbReference type="EMBL" id="CAA7258823.1"/>
    </source>
</evidence>
<reference evidence="1 2" key="1">
    <citation type="submission" date="2020-01" db="EMBL/GenBank/DDBJ databases">
        <authorList>
            <person name="Gupta K D."/>
        </authorList>
    </citation>
    <scope>NUCLEOTIDE SEQUENCE [LARGE SCALE GENOMIC DNA]</scope>
</reference>
<dbReference type="AlphaFoldDB" id="A0A8S0VSV6"/>
<protein>
    <submittedName>
        <fullName evidence="1">Uncharacterized protein</fullName>
    </submittedName>
</protein>
<sequence length="156" mass="17636">MFSNSSTSARMIQTMDQNEKFIWETFKTPGSRACCNPLYLQMRLEGQCEACYPTPNAEYNHQQRCQERTPTGFRGHLSNSNSEQDRVFIGHCPDIICNMHGLKPSSLIVHSSSSPVAPVNGLEYAKERPRHSISQTQSIQTAAQILLIENFILVFI</sequence>
<comment type="caution">
    <text evidence="1">The sequence shown here is derived from an EMBL/GenBank/DDBJ whole genome shotgun (WGS) entry which is preliminary data.</text>
</comment>
<name>A0A8S0VSV6_CYCAE</name>
<accession>A0A8S0VSV6</accession>